<gene>
    <name evidence="4" type="ORF">ETB97_007190</name>
</gene>
<dbReference type="PANTHER" id="PTHR37013">
    <property type="entry name" value="INTEGRAL MEMBRANE PROTEIN (AFU_ORTHOLOGUE AFUA_1G05950)-RELATED"/>
    <property type="match status" value="1"/>
</dbReference>
<evidence type="ECO:0000256" key="1">
    <source>
        <dbReference type="SAM" id="MobiDB-lite"/>
    </source>
</evidence>
<organism evidence="4 5">
    <name type="scientific">Petromyces alliaceus</name>
    <name type="common">Aspergillus alliaceus</name>
    <dbReference type="NCBI Taxonomy" id="209559"/>
    <lineage>
        <taxon>Eukaryota</taxon>
        <taxon>Fungi</taxon>
        <taxon>Dikarya</taxon>
        <taxon>Ascomycota</taxon>
        <taxon>Pezizomycotina</taxon>
        <taxon>Eurotiomycetes</taxon>
        <taxon>Eurotiomycetidae</taxon>
        <taxon>Eurotiales</taxon>
        <taxon>Aspergillaceae</taxon>
        <taxon>Aspergillus</taxon>
        <taxon>Aspergillus subgen. Circumdati</taxon>
    </lineage>
</organism>
<evidence type="ECO:0000256" key="2">
    <source>
        <dbReference type="SAM" id="Phobius"/>
    </source>
</evidence>
<keyword evidence="2" id="KW-0472">Membrane</keyword>
<keyword evidence="5" id="KW-1185">Reference proteome</keyword>
<comment type="caution">
    <text evidence="4">The sequence shown here is derived from an EMBL/GenBank/DDBJ whole genome shotgun (WGS) entry which is preliminary data.</text>
</comment>
<reference evidence="4 5" key="1">
    <citation type="submission" date="2019-04" db="EMBL/GenBank/DDBJ databases">
        <title>Aspergillus burnettii sp. nov., novel species from soil in southeast Queensland.</title>
        <authorList>
            <person name="Gilchrist C.L.M."/>
            <person name="Pitt J.I."/>
            <person name="Lange L."/>
            <person name="Lacey H.J."/>
            <person name="Vuong D."/>
            <person name="Midgley D.J."/>
            <person name="Greenfield P."/>
            <person name="Bradbury M."/>
            <person name="Lacey E."/>
            <person name="Busk P.K."/>
            <person name="Pilgaard B."/>
            <person name="Chooi Y.H."/>
            <person name="Piggott A.M."/>
        </authorList>
    </citation>
    <scope>NUCLEOTIDE SEQUENCE [LARGE SCALE GENOMIC DNA]</scope>
    <source>
        <strain evidence="4 5">FRR 5400</strain>
    </source>
</reference>
<dbReference type="InterPro" id="IPR056120">
    <property type="entry name" value="DUF7703"/>
</dbReference>
<sequence>MSTVKSPAEELIQHSTIDQVQKYVIAAFCAVVWYNAIELVVLCLITFKRYRGCYFWSLFIASASLIPHGLGFIFFIYPLGVSPYISVTLIVTSWYCMVTGHSLVLWSRLHLVLQAPRLLRALLAIIIIDAVAFHVPTTICLYGTISSAPGHPNHFARGYRVMEHTQLIGFAVQESVLSGLYIWETGKMLRLRQDRVHYAILIQLLTINIVILILDVAVVGIEYAGYYSLQVMFKPVAYSVKFKLEYAILGKLIQIAQASSSSQDPLSSSSRGQEWFTSAGQSGSGSNGAPTSEIVREIPQETLCTGFSRPDRMQVDLLVNVFCKASVPEQFEACTPICLQPFKAAKINFGFKHISNTGLECWAGFHGKGIESYFPRVGSQSPLTVDREEL</sequence>
<keyword evidence="2" id="KW-0812">Transmembrane</keyword>
<dbReference type="Pfam" id="PF24802">
    <property type="entry name" value="DUF7703"/>
    <property type="match status" value="1"/>
</dbReference>
<feature type="transmembrane region" description="Helical" evidence="2">
    <location>
        <begin position="165"/>
        <end position="184"/>
    </location>
</feature>
<accession>A0A8H6E9M2</accession>
<feature type="region of interest" description="Disordered" evidence="1">
    <location>
        <begin position="262"/>
        <end position="291"/>
    </location>
</feature>
<dbReference type="PANTHER" id="PTHR37013:SF7">
    <property type="entry name" value="INTEGRAL MEMBRANE PROTEIN"/>
    <property type="match status" value="1"/>
</dbReference>
<protein>
    <recommendedName>
        <fullName evidence="3">DUF7703 domain-containing protein</fullName>
    </recommendedName>
</protein>
<feature type="transmembrane region" description="Helical" evidence="2">
    <location>
        <begin position="54"/>
        <end position="77"/>
    </location>
</feature>
<name>A0A8H6E9M2_PETAA</name>
<dbReference type="EMBL" id="SPNV01000031">
    <property type="protein sequence ID" value="KAF5864632.1"/>
    <property type="molecule type" value="Genomic_DNA"/>
</dbReference>
<feature type="domain" description="DUF7703" evidence="3">
    <location>
        <begin position="17"/>
        <end position="260"/>
    </location>
</feature>
<evidence type="ECO:0000313" key="4">
    <source>
        <dbReference type="EMBL" id="KAF5864632.1"/>
    </source>
</evidence>
<dbReference type="AlphaFoldDB" id="A0A8H6E9M2"/>
<proteinExistence type="predicted"/>
<feature type="transmembrane region" description="Helical" evidence="2">
    <location>
        <begin position="118"/>
        <end position="145"/>
    </location>
</feature>
<evidence type="ECO:0000313" key="5">
    <source>
        <dbReference type="Proteomes" id="UP000541154"/>
    </source>
</evidence>
<feature type="transmembrane region" description="Helical" evidence="2">
    <location>
        <begin position="196"/>
        <end position="221"/>
    </location>
</feature>
<evidence type="ECO:0000259" key="3">
    <source>
        <dbReference type="Pfam" id="PF24802"/>
    </source>
</evidence>
<feature type="transmembrane region" description="Helical" evidence="2">
    <location>
        <begin position="83"/>
        <end position="106"/>
    </location>
</feature>
<feature type="transmembrane region" description="Helical" evidence="2">
    <location>
        <begin position="23"/>
        <end position="47"/>
    </location>
</feature>
<keyword evidence="2" id="KW-1133">Transmembrane helix</keyword>
<dbReference type="Proteomes" id="UP000541154">
    <property type="component" value="Unassembled WGS sequence"/>
</dbReference>